<dbReference type="GO" id="GO:0016787">
    <property type="term" value="F:hydrolase activity"/>
    <property type="evidence" value="ECO:0007669"/>
    <property type="project" value="UniProtKB-KW"/>
</dbReference>
<dbReference type="PROSITE" id="PS51195">
    <property type="entry name" value="Q_MOTIF"/>
    <property type="match status" value="1"/>
</dbReference>
<protein>
    <recommendedName>
        <fullName evidence="2">RNA helicase</fullName>
        <ecNumber evidence="2">3.6.4.13</ecNumber>
    </recommendedName>
</protein>
<evidence type="ECO:0000313" key="16">
    <source>
        <dbReference type="EMBL" id="KAK5144214.1"/>
    </source>
</evidence>
<accession>A0ABR0L6E8</accession>
<evidence type="ECO:0000259" key="15">
    <source>
        <dbReference type="PROSITE" id="PS51195"/>
    </source>
</evidence>
<feature type="region of interest" description="Disordered" evidence="13">
    <location>
        <begin position="456"/>
        <end position="565"/>
    </location>
</feature>
<evidence type="ECO:0000256" key="12">
    <source>
        <dbReference type="RuleBase" id="RU000492"/>
    </source>
</evidence>
<dbReference type="PROSITE" id="PS00039">
    <property type="entry name" value="DEAD_ATP_HELICASE"/>
    <property type="match status" value="1"/>
</dbReference>
<keyword evidence="7 12" id="KW-0067">ATP-binding</keyword>
<feature type="short sequence motif" description="Q motif" evidence="11">
    <location>
        <begin position="78"/>
        <end position="106"/>
    </location>
</feature>
<dbReference type="InterPro" id="IPR012541">
    <property type="entry name" value="DBP10_C"/>
</dbReference>
<dbReference type="CDD" id="cd17959">
    <property type="entry name" value="DEADc_DDX54"/>
    <property type="match status" value="1"/>
</dbReference>
<sequence>MVRAASPTVSETEFDISKSLFQDGSFGSDADSAAEETTGQPKKQTAIEAESEEDEAFIAATQAAANRKNDPKTGKKTGAFQSMGLNTHLLKAIARKGFTVPTPIQRKTIPLIMDRQDVVGMARTGSGKTAAFVIPMIERLKSHSAKVGARAVVLSPSRELALQTLKVIKELGKGTDLRTTLLVGGDSLEEQFGSMASNPDIIIATPGRFEHLKVEMGLELSSVRYVVFDEADRLFEMGFAAQLTEIVHSLPASRQTLLFSATLPKSLVEFARAGLQDPKLVRLDAESKISPGLESVFLTVKRAEKEGALLHILQDIIQMPTGATEAVIKAREREANPGKKLENEIDLFKNAVVVGSPVRDRLERCCEEAGKLLDEDGDLAAMRDVSVKGEKQYLRTRNAASSESVKRAKQIVGQGAMGTNMLFQDGENRGMEQQRLDMLAKVSGFRPQETVFEIGRRGGTNTETADLIRRQRERIENRERKNAARRAAGGQQMTDAPQSSAASFQAAPEDQASAESEDELQLTQPAGANMDEASDSELELTFSAPTESASKGRKKTSGDSWQDSEHFMSYTPTGFNAAEDRGYGVHSGGTSSHFVNVAKDATMDLAQDESSAFKEASKPGMRWDKKKKDYVRRENDEDGSKGQKFIRGESGQKIPASFRSGRFDAWRKANKVERMPRVGELERSGAHYAGGGAAAAAGGKRFKHKQERAPKEADKYRDDYQERKAKVAAAKEKRVGRFADGKGKSELRGVDDVRKVRKMQEKRRDKNARPSRKRT</sequence>
<keyword evidence="17" id="KW-1185">Reference proteome</keyword>
<evidence type="ECO:0000256" key="7">
    <source>
        <dbReference type="ARBA" id="ARBA00022840"/>
    </source>
</evidence>
<feature type="region of interest" description="Disordered" evidence="13">
    <location>
        <begin position="21"/>
        <end position="48"/>
    </location>
</feature>
<proteinExistence type="inferred from homology"/>
<keyword evidence="4 12" id="KW-0547">Nucleotide-binding</keyword>
<comment type="catalytic activity">
    <reaction evidence="10">
        <text>ATP + H2O = ADP + phosphate + H(+)</text>
        <dbReference type="Rhea" id="RHEA:13065"/>
        <dbReference type="ChEBI" id="CHEBI:15377"/>
        <dbReference type="ChEBI" id="CHEBI:15378"/>
        <dbReference type="ChEBI" id="CHEBI:30616"/>
        <dbReference type="ChEBI" id="CHEBI:43474"/>
        <dbReference type="ChEBI" id="CHEBI:456216"/>
        <dbReference type="EC" id="3.6.4.13"/>
    </reaction>
</comment>
<gene>
    <name evidence="16" type="primary">DBP10</name>
    <name evidence="16" type="ORF">LTR32_003828</name>
</gene>
<evidence type="ECO:0000313" key="17">
    <source>
        <dbReference type="Proteomes" id="UP001308179"/>
    </source>
</evidence>
<evidence type="ECO:0000259" key="14">
    <source>
        <dbReference type="PROSITE" id="PS51192"/>
    </source>
</evidence>
<dbReference type="Proteomes" id="UP001308179">
    <property type="component" value="Unassembled WGS sequence"/>
</dbReference>
<evidence type="ECO:0000256" key="8">
    <source>
        <dbReference type="ARBA" id="ARBA00022884"/>
    </source>
</evidence>
<evidence type="ECO:0000256" key="4">
    <source>
        <dbReference type="ARBA" id="ARBA00022741"/>
    </source>
</evidence>
<reference evidence="16 17" key="1">
    <citation type="submission" date="2023-08" db="EMBL/GenBank/DDBJ databases">
        <title>Black Yeasts Isolated from many extreme environments.</title>
        <authorList>
            <person name="Coleine C."/>
            <person name="Stajich J.E."/>
            <person name="Selbmann L."/>
        </authorList>
    </citation>
    <scope>NUCLEOTIDE SEQUENCE [LARGE SCALE GENOMIC DNA]</scope>
    <source>
        <strain evidence="16 17">CCFEE 5386</strain>
    </source>
</reference>
<evidence type="ECO:0000256" key="9">
    <source>
        <dbReference type="ARBA" id="ARBA00023242"/>
    </source>
</evidence>
<evidence type="ECO:0000256" key="13">
    <source>
        <dbReference type="SAM" id="MobiDB-lite"/>
    </source>
</evidence>
<dbReference type="PANTHER" id="PTHR47959">
    <property type="entry name" value="ATP-DEPENDENT RNA HELICASE RHLE-RELATED"/>
    <property type="match status" value="1"/>
</dbReference>
<feature type="domain" description="DEAD-box RNA helicase Q" evidence="15">
    <location>
        <begin position="78"/>
        <end position="106"/>
    </location>
</feature>
<feature type="region of interest" description="Disordered" evidence="13">
    <location>
        <begin position="612"/>
        <end position="653"/>
    </location>
</feature>
<comment type="caution">
    <text evidence="16">The sequence shown here is derived from an EMBL/GenBank/DDBJ whole genome shotgun (WGS) entry which is preliminary data.</text>
</comment>
<comment type="similarity">
    <text evidence="12">Belongs to the DEAD box helicase family.</text>
</comment>
<dbReference type="InterPro" id="IPR014014">
    <property type="entry name" value="RNA_helicase_DEAD_Q_motif"/>
</dbReference>
<feature type="compositionally biased region" description="Low complexity" evidence="13">
    <location>
        <begin position="485"/>
        <end position="508"/>
    </location>
</feature>
<keyword evidence="5 12" id="KW-0378">Hydrolase</keyword>
<evidence type="ECO:0000256" key="2">
    <source>
        <dbReference type="ARBA" id="ARBA00012552"/>
    </source>
</evidence>
<dbReference type="InterPro" id="IPR000629">
    <property type="entry name" value="RNA-helicase_DEAD-box_CS"/>
</dbReference>
<dbReference type="InterPro" id="IPR027417">
    <property type="entry name" value="P-loop_NTPase"/>
</dbReference>
<name>A0ABR0L6E8_9PEZI</name>
<dbReference type="EC" id="3.6.4.13" evidence="2"/>
<dbReference type="Pfam" id="PF08147">
    <property type="entry name" value="DBP10CT"/>
    <property type="match status" value="1"/>
</dbReference>
<dbReference type="Gene3D" id="3.40.50.300">
    <property type="entry name" value="P-loop containing nucleotide triphosphate hydrolases"/>
    <property type="match status" value="1"/>
</dbReference>
<dbReference type="EMBL" id="JAVRRR010000244">
    <property type="protein sequence ID" value="KAK5144214.1"/>
    <property type="molecule type" value="Genomic_DNA"/>
</dbReference>
<comment type="subcellular location">
    <subcellularLocation>
        <location evidence="1">Nucleus</location>
    </subcellularLocation>
</comment>
<organism evidence="16 17">
    <name type="scientific">Rachicladosporium monterosium</name>
    <dbReference type="NCBI Taxonomy" id="1507873"/>
    <lineage>
        <taxon>Eukaryota</taxon>
        <taxon>Fungi</taxon>
        <taxon>Dikarya</taxon>
        <taxon>Ascomycota</taxon>
        <taxon>Pezizomycotina</taxon>
        <taxon>Dothideomycetes</taxon>
        <taxon>Dothideomycetidae</taxon>
        <taxon>Cladosporiales</taxon>
        <taxon>Cladosporiaceae</taxon>
        <taxon>Rachicladosporium</taxon>
    </lineage>
</organism>
<evidence type="ECO:0000256" key="6">
    <source>
        <dbReference type="ARBA" id="ARBA00022806"/>
    </source>
</evidence>
<feature type="compositionally biased region" description="Basic and acidic residues" evidence="13">
    <location>
        <begin position="707"/>
        <end position="768"/>
    </location>
</feature>
<keyword evidence="6 12" id="KW-0347">Helicase</keyword>
<dbReference type="InterPro" id="IPR011545">
    <property type="entry name" value="DEAD/DEAH_box_helicase_dom"/>
</dbReference>
<dbReference type="GO" id="GO:0003724">
    <property type="term" value="F:RNA helicase activity"/>
    <property type="evidence" value="ECO:0007669"/>
    <property type="project" value="UniProtKB-EC"/>
</dbReference>
<dbReference type="Pfam" id="PF00270">
    <property type="entry name" value="DEAD"/>
    <property type="match status" value="1"/>
</dbReference>
<evidence type="ECO:0000256" key="1">
    <source>
        <dbReference type="ARBA" id="ARBA00004123"/>
    </source>
</evidence>
<dbReference type="PANTHER" id="PTHR47959:SF8">
    <property type="entry name" value="RNA HELICASE"/>
    <property type="match status" value="1"/>
</dbReference>
<feature type="compositionally biased region" description="Basic and acidic residues" evidence="13">
    <location>
        <begin position="466"/>
        <end position="482"/>
    </location>
</feature>
<keyword evidence="3" id="KW-0690">Ribosome biogenesis</keyword>
<feature type="compositionally biased region" description="Basic and acidic residues" evidence="13">
    <location>
        <begin position="612"/>
        <end position="641"/>
    </location>
</feature>
<keyword evidence="8" id="KW-0694">RNA-binding</keyword>
<dbReference type="SMART" id="SM01123">
    <property type="entry name" value="DBP10CT"/>
    <property type="match status" value="1"/>
</dbReference>
<keyword evidence="9" id="KW-0539">Nucleus</keyword>
<dbReference type="InterPro" id="IPR014001">
    <property type="entry name" value="Helicase_ATP-bd"/>
</dbReference>
<feature type="domain" description="Helicase ATP-binding" evidence="14">
    <location>
        <begin position="109"/>
        <end position="281"/>
    </location>
</feature>
<dbReference type="SMART" id="SM00487">
    <property type="entry name" value="DEXDc"/>
    <property type="match status" value="1"/>
</dbReference>
<dbReference type="InterPro" id="IPR050079">
    <property type="entry name" value="DEAD_box_RNA_helicase"/>
</dbReference>
<dbReference type="SUPFAM" id="SSF52540">
    <property type="entry name" value="P-loop containing nucleoside triphosphate hydrolases"/>
    <property type="match status" value="1"/>
</dbReference>
<evidence type="ECO:0000256" key="5">
    <source>
        <dbReference type="ARBA" id="ARBA00022801"/>
    </source>
</evidence>
<feature type="region of interest" description="Disordered" evidence="13">
    <location>
        <begin position="689"/>
        <end position="775"/>
    </location>
</feature>
<dbReference type="PROSITE" id="PS51192">
    <property type="entry name" value="HELICASE_ATP_BIND_1"/>
    <property type="match status" value="1"/>
</dbReference>
<evidence type="ECO:0000256" key="3">
    <source>
        <dbReference type="ARBA" id="ARBA00022517"/>
    </source>
</evidence>
<dbReference type="InterPro" id="IPR033517">
    <property type="entry name" value="DDX54/DBP10_DEAD-box_helicase"/>
</dbReference>
<evidence type="ECO:0000256" key="10">
    <source>
        <dbReference type="ARBA" id="ARBA00047984"/>
    </source>
</evidence>
<evidence type="ECO:0000256" key="11">
    <source>
        <dbReference type="PROSITE-ProRule" id="PRU00552"/>
    </source>
</evidence>